<evidence type="ECO:0000313" key="1">
    <source>
        <dbReference type="EMBL" id="KKN25070.1"/>
    </source>
</evidence>
<dbReference type="AlphaFoldDB" id="A0A0F9NZY7"/>
<name>A0A0F9NZY7_9ZZZZ</name>
<sequence>MAIDNDKTTGFMSALWQAVSGFFDVGFNKVWTGLQPNIITAYKGVRNFIKVDWKTHEQDTWNKMLSVFERDKLIDDDTKKQLIKLRDLPKGGDVVSYFVVFLLLTLKQVTTWSGVIGSDIRRELNIKHRPVDVSAGEVIPAAFLDPEKIPLVKKILTQLGIPDEQIDLMFLSFHRGYDEGTIRSLYFREIINEKQVYERMKVIGYTKERTAEIMQTWPVIPSLGDIVRYIAKEAFEPKMIKMFGLMEDYPVEAEEWAKKQGLSKRWVEAEWVAHWRDLGIDFMLEAFHRHIVEWDFVERYMALIEIPPALRNVVKLTAFNVFTRVDVRRMHDIGVLTDGELIVAYQDQGYDENKATKMAEFTIRYNKQHERDLTKSEIIKGYAERLIAKRDALAMLIDMEYSESEADYLLTYEDFKFDKKLQTKKINAIQFRFTNNFITESEATTQLNALALQGKHIQVLIEEWQIDIFQDQKIPSKTDLDKFIKAKIIDQTIYTEEMFKLGYNTRYIDWYWRLISGK</sequence>
<comment type="caution">
    <text evidence="1">The sequence shown here is derived from an EMBL/GenBank/DDBJ whole genome shotgun (WGS) entry which is preliminary data.</text>
</comment>
<gene>
    <name evidence="1" type="ORF">LCGC14_0888530</name>
</gene>
<dbReference type="EMBL" id="LAZR01002832">
    <property type="protein sequence ID" value="KKN25070.1"/>
    <property type="molecule type" value="Genomic_DNA"/>
</dbReference>
<proteinExistence type="predicted"/>
<protein>
    <submittedName>
        <fullName evidence="1">Uncharacterized protein</fullName>
    </submittedName>
</protein>
<organism evidence="1">
    <name type="scientific">marine sediment metagenome</name>
    <dbReference type="NCBI Taxonomy" id="412755"/>
    <lineage>
        <taxon>unclassified sequences</taxon>
        <taxon>metagenomes</taxon>
        <taxon>ecological metagenomes</taxon>
    </lineage>
</organism>
<reference evidence="1" key="1">
    <citation type="journal article" date="2015" name="Nature">
        <title>Complex archaea that bridge the gap between prokaryotes and eukaryotes.</title>
        <authorList>
            <person name="Spang A."/>
            <person name="Saw J.H."/>
            <person name="Jorgensen S.L."/>
            <person name="Zaremba-Niedzwiedzka K."/>
            <person name="Martijn J."/>
            <person name="Lind A.E."/>
            <person name="van Eijk R."/>
            <person name="Schleper C."/>
            <person name="Guy L."/>
            <person name="Ettema T.J."/>
        </authorList>
    </citation>
    <scope>NUCLEOTIDE SEQUENCE</scope>
</reference>
<accession>A0A0F9NZY7</accession>